<sequence length="131" mass="14781">MRVLLVIFALLAVTEINQVSARDDQTSSQNPNTSSVEQQRRILEWMQNTHNSIQQQLVIEEEFLGHEVKYQVRIDIFGNVVDVKLLKSSGNGGLEKSAKVAILRSQPLNLSQLNEHDFARAQVFNVVIAPK</sequence>
<dbReference type="Gene3D" id="3.30.1150.10">
    <property type="match status" value="1"/>
</dbReference>
<organism evidence="2 3">
    <name type="scientific">Vibrio metoecus</name>
    <dbReference type="NCBI Taxonomy" id="1481663"/>
    <lineage>
        <taxon>Bacteria</taxon>
        <taxon>Pseudomonadati</taxon>
        <taxon>Pseudomonadota</taxon>
        <taxon>Gammaproteobacteria</taxon>
        <taxon>Vibrionales</taxon>
        <taxon>Vibrionaceae</taxon>
        <taxon>Vibrio</taxon>
    </lineage>
</organism>
<accession>A0ABR4S1L8</accession>
<gene>
    <name evidence="2" type="ORF">DP83_14830</name>
</gene>
<dbReference type="EMBL" id="JJMN01000012">
    <property type="protein sequence ID" value="KDO15356.1"/>
    <property type="molecule type" value="Genomic_DNA"/>
</dbReference>
<protein>
    <recommendedName>
        <fullName evidence="4">Energy transducer TonB</fullName>
    </recommendedName>
</protein>
<name>A0ABR4S1L8_VIBMT</name>
<evidence type="ECO:0008006" key="4">
    <source>
        <dbReference type="Google" id="ProtNLM"/>
    </source>
</evidence>
<feature type="chain" id="PRO_5045202367" description="Energy transducer TonB" evidence="1">
    <location>
        <begin position="22"/>
        <end position="131"/>
    </location>
</feature>
<proteinExistence type="predicted"/>
<dbReference type="Proteomes" id="UP000027331">
    <property type="component" value="Unassembled WGS sequence"/>
</dbReference>
<reference evidence="2 3" key="1">
    <citation type="submission" date="2014-04" db="EMBL/GenBank/DDBJ databases">
        <title>Vibrio metecus sp. nov., a close relative of Vibrio cholerae isolated from coastal brackish ponds and clinical specimens.</title>
        <authorList>
            <person name="Kirchberger P.C."/>
            <person name="Turnsek M."/>
            <person name="Hunt D.E."/>
            <person name="Haley B.J."/>
            <person name="Colwell R."/>
            <person name="Polz M.F."/>
            <person name="Tarr C.L."/>
            <person name="Boucher Y."/>
        </authorList>
    </citation>
    <scope>NUCLEOTIDE SEQUENCE [LARGE SCALE GENOMIC DNA]</scope>
    <source>
        <strain evidence="3">PPCK-2014</strain>
    </source>
</reference>
<comment type="caution">
    <text evidence="2">The sequence shown here is derived from an EMBL/GenBank/DDBJ whole genome shotgun (WGS) entry which is preliminary data.</text>
</comment>
<feature type="signal peptide" evidence="1">
    <location>
        <begin position="1"/>
        <end position="21"/>
    </location>
</feature>
<evidence type="ECO:0000313" key="3">
    <source>
        <dbReference type="Proteomes" id="UP000027331"/>
    </source>
</evidence>
<evidence type="ECO:0000313" key="2">
    <source>
        <dbReference type="EMBL" id="KDO15356.1"/>
    </source>
</evidence>
<dbReference type="Pfam" id="PF13103">
    <property type="entry name" value="TonB_2"/>
    <property type="match status" value="1"/>
</dbReference>
<evidence type="ECO:0000256" key="1">
    <source>
        <dbReference type="SAM" id="SignalP"/>
    </source>
</evidence>
<keyword evidence="3" id="KW-1185">Reference proteome</keyword>
<dbReference type="SUPFAM" id="SSF74653">
    <property type="entry name" value="TolA/TonB C-terminal domain"/>
    <property type="match status" value="1"/>
</dbReference>
<keyword evidence="1" id="KW-0732">Signal</keyword>